<organism evidence="2 3">
    <name type="scientific">Duganella radicis</name>
    <dbReference type="NCBI Taxonomy" id="551988"/>
    <lineage>
        <taxon>Bacteria</taxon>
        <taxon>Pseudomonadati</taxon>
        <taxon>Pseudomonadota</taxon>
        <taxon>Betaproteobacteria</taxon>
        <taxon>Burkholderiales</taxon>
        <taxon>Oxalobacteraceae</taxon>
        <taxon>Telluria group</taxon>
        <taxon>Duganella</taxon>
    </lineage>
</organism>
<proteinExistence type="predicted"/>
<feature type="transmembrane region" description="Helical" evidence="1">
    <location>
        <begin position="67"/>
        <end position="88"/>
    </location>
</feature>
<comment type="caution">
    <text evidence="2">The sequence shown here is derived from an EMBL/GenBank/DDBJ whole genome shotgun (WGS) entry which is preliminary data.</text>
</comment>
<dbReference type="EMBL" id="WNKY01000008">
    <property type="protein sequence ID" value="MTV37995.1"/>
    <property type="molecule type" value="Genomic_DNA"/>
</dbReference>
<keyword evidence="1" id="KW-1133">Transmembrane helix</keyword>
<sequence length="137" mass="15474">MNNHLSTWPEQPHPVIAVMLAVAICAVPVVLPHFDLANLPVNLFAYVFCCVLVYPFASLLRRRVTSLPAIWGVAALFLLAACFYHTNIIAETANSAWPQRRDATLDKFLYNLPQLTIGVLCWWLLVLRPDHRHQGSK</sequence>
<keyword evidence="3" id="KW-1185">Reference proteome</keyword>
<feature type="transmembrane region" description="Helical" evidence="1">
    <location>
        <begin position="43"/>
        <end position="60"/>
    </location>
</feature>
<keyword evidence="1" id="KW-0812">Transmembrane</keyword>
<accession>A0A6L6PI85</accession>
<gene>
    <name evidence="2" type="ORF">GM676_10450</name>
</gene>
<feature type="transmembrane region" description="Helical" evidence="1">
    <location>
        <begin position="12"/>
        <end position="31"/>
    </location>
</feature>
<dbReference type="RefSeq" id="WP_155463469.1">
    <property type="nucleotide sequence ID" value="NZ_WNKY01000008.1"/>
</dbReference>
<protein>
    <submittedName>
        <fullName evidence="2">Uncharacterized protein</fullName>
    </submittedName>
</protein>
<evidence type="ECO:0000313" key="2">
    <source>
        <dbReference type="EMBL" id="MTV37995.1"/>
    </source>
</evidence>
<name>A0A6L6PI85_9BURK</name>
<dbReference type="Proteomes" id="UP000475582">
    <property type="component" value="Unassembled WGS sequence"/>
</dbReference>
<evidence type="ECO:0000313" key="3">
    <source>
        <dbReference type="Proteomes" id="UP000475582"/>
    </source>
</evidence>
<feature type="transmembrane region" description="Helical" evidence="1">
    <location>
        <begin position="108"/>
        <end position="127"/>
    </location>
</feature>
<evidence type="ECO:0000256" key="1">
    <source>
        <dbReference type="SAM" id="Phobius"/>
    </source>
</evidence>
<reference evidence="2 3" key="1">
    <citation type="submission" date="2019-11" db="EMBL/GenBank/DDBJ databases">
        <title>Type strains purchased from KCTC, JCM and DSMZ.</title>
        <authorList>
            <person name="Lu H."/>
        </authorList>
    </citation>
    <scope>NUCLEOTIDE SEQUENCE [LARGE SCALE GENOMIC DNA]</scope>
    <source>
        <strain evidence="2 3">KCTC 22382</strain>
    </source>
</reference>
<dbReference type="OrthoDB" id="8777723at2"/>
<dbReference type="AlphaFoldDB" id="A0A6L6PI85"/>
<keyword evidence="1" id="KW-0472">Membrane</keyword>